<evidence type="ECO:0008006" key="7">
    <source>
        <dbReference type="Google" id="ProtNLM"/>
    </source>
</evidence>
<dbReference type="HOGENOM" id="CLU_028274_2_1_1"/>
<dbReference type="OrthoDB" id="192208at2759"/>
<protein>
    <recommendedName>
        <fullName evidence="7">Protein FAM227B</fullName>
    </recommendedName>
</protein>
<dbReference type="EMBL" id="AMQN01008440">
    <property type="status" value="NOT_ANNOTATED_CDS"/>
    <property type="molecule type" value="Genomic_DNA"/>
</dbReference>
<evidence type="ECO:0000256" key="1">
    <source>
        <dbReference type="ARBA" id="ARBA00008666"/>
    </source>
</evidence>
<evidence type="ECO:0000256" key="3">
    <source>
        <dbReference type="SAM" id="MobiDB-lite"/>
    </source>
</evidence>
<dbReference type="PANTHER" id="PTHR33560:SF1">
    <property type="entry name" value="PROTEIN FAM227A"/>
    <property type="match status" value="1"/>
</dbReference>
<accession>R7UAS7</accession>
<dbReference type="Proteomes" id="UP000014760">
    <property type="component" value="Unassembled WGS sequence"/>
</dbReference>
<evidence type="ECO:0000313" key="6">
    <source>
        <dbReference type="Proteomes" id="UP000014760"/>
    </source>
</evidence>
<feature type="compositionally biased region" description="Basic and acidic residues" evidence="3">
    <location>
        <begin position="426"/>
        <end position="464"/>
    </location>
</feature>
<keyword evidence="6" id="KW-1185">Reference proteome</keyword>
<sequence>MAFTKSINRTCSPMLRTEEDLRETHEENIERVNKMERLKKLNLVSFSDKCAFLIGSIEEVNRKISNLDQKLQSYSDLIVESQSSDHTDGPFKIEIEQATSSIPEAYRLREKEAKEVNQFAGFYAIKSTFLSKPSRRMRNITKISMIPSKTPVVKDTGKPKFVELHQFHGYDPKELTPLPNNTTTIAILRKVAKAQSKLKNMPHYKPEFEKVFFSEMSQAVLQDTFWWLFLDRWQPSRGAQQNLFNRVSHNYVKLMTYCKNPRYRDTFLRSYPDLLSQAVYATFCASFPDSYKQFEEDFKEAIIACVFEWIAGIRPAPRLHLQWSTSEIEPDGFKDREDLINQGKSSNKCLSYQNLKIANSYLLSIASIVDLNFLDSQLLTSQSTLNRYGSISSLSSAGHQSNKRPGKLTSKSIASSPSTDGSVFEGQRKSPTDGKRLKLEHSRDRLTERNRTMSPIHEFEESPKKSGKPPSKGQSSFRVSPSHARESLPVGRGPEFVKTAFNTFGQSPLVAHFLNQRNLQTEAGLHLRVQRTELIQESYKKIREFKKNYKNLDEQGNKESVHFVCAQKAALREFLSKEEALMAKPQEVKRLSDLILLELKKDKDSLNAGAAAAIEKAFANIL</sequence>
<dbReference type="AlphaFoldDB" id="R7UAS7"/>
<dbReference type="Pfam" id="PF14922">
    <property type="entry name" value="FWWh"/>
    <property type="match status" value="1"/>
</dbReference>
<feature type="coiled-coil region" evidence="2">
    <location>
        <begin position="15"/>
        <end position="77"/>
    </location>
</feature>
<gene>
    <name evidence="4" type="ORF">CAPTEDRAFT_211485</name>
</gene>
<dbReference type="STRING" id="283909.R7UAS7"/>
<organism evidence="4">
    <name type="scientific">Capitella teleta</name>
    <name type="common">Polychaete worm</name>
    <dbReference type="NCBI Taxonomy" id="283909"/>
    <lineage>
        <taxon>Eukaryota</taxon>
        <taxon>Metazoa</taxon>
        <taxon>Spiralia</taxon>
        <taxon>Lophotrochozoa</taxon>
        <taxon>Annelida</taxon>
        <taxon>Polychaeta</taxon>
        <taxon>Sedentaria</taxon>
        <taxon>Scolecida</taxon>
        <taxon>Capitellidae</taxon>
        <taxon>Capitella</taxon>
    </lineage>
</organism>
<dbReference type="EnsemblMetazoa" id="CapteT211485">
    <property type="protein sequence ID" value="CapteP211485"/>
    <property type="gene ID" value="CapteG211485"/>
</dbReference>
<reference evidence="5" key="3">
    <citation type="submission" date="2015-06" db="UniProtKB">
        <authorList>
            <consortium name="EnsemblMetazoa"/>
        </authorList>
    </citation>
    <scope>IDENTIFICATION</scope>
</reference>
<reference evidence="6" key="1">
    <citation type="submission" date="2012-12" db="EMBL/GenBank/DDBJ databases">
        <authorList>
            <person name="Hellsten U."/>
            <person name="Grimwood J."/>
            <person name="Chapman J.A."/>
            <person name="Shapiro H."/>
            <person name="Aerts A."/>
            <person name="Otillar R.P."/>
            <person name="Terry A.Y."/>
            <person name="Boore J.L."/>
            <person name="Simakov O."/>
            <person name="Marletaz F."/>
            <person name="Cho S.-J."/>
            <person name="Edsinger-Gonzales E."/>
            <person name="Havlak P."/>
            <person name="Kuo D.-H."/>
            <person name="Larsson T."/>
            <person name="Lv J."/>
            <person name="Arendt D."/>
            <person name="Savage R."/>
            <person name="Osoegawa K."/>
            <person name="de Jong P."/>
            <person name="Lindberg D.R."/>
            <person name="Seaver E.C."/>
            <person name="Weisblat D.A."/>
            <person name="Putnam N.H."/>
            <person name="Grigoriev I.V."/>
            <person name="Rokhsar D.S."/>
        </authorList>
    </citation>
    <scope>NUCLEOTIDE SEQUENCE</scope>
    <source>
        <strain evidence="6">I ESC-2004</strain>
    </source>
</reference>
<dbReference type="InterPro" id="IPR029417">
    <property type="entry name" value="FAM227"/>
</dbReference>
<feature type="region of interest" description="Disordered" evidence="3">
    <location>
        <begin position="394"/>
        <end position="491"/>
    </location>
</feature>
<evidence type="ECO:0000256" key="2">
    <source>
        <dbReference type="SAM" id="Coils"/>
    </source>
</evidence>
<dbReference type="EMBL" id="KB303150">
    <property type="protein sequence ID" value="ELU03430.1"/>
    <property type="molecule type" value="Genomic_DNA"/>
</dbReference>
<feature type="compositionally biased region" description="Polar residues" evidence="3">
    <location>
        <begin position="409"/>
        <end position="421"/>
    </location>
</feature>
<evidence type="ECO:0000313" key="4">
    <source>
        <dbReference type="EMBL" id="ELU03430.1"/>
    </source>
</evidence>
<dbReference type="OMA" id="TAKEHHF"/>
<proteinExistence type="inferred from homology"/>
<keyword evidence="2" id="KW-0175">Coiled coil</keyword>
<dbReference type="PANTHER" id="PTHR33560">
    <property type="entry name" value="PROTEIN FAM227B"/>
    <property type="match status" value="1"/>
</dbReference>
<reference evidence="4 6" key="2">
    <citation type="journal article" date="2013" name="Nature">
        <title>Insights into bilaterian evolution from three spiralian genomes.</title>
        <authorList>
            <person name="Simakov O."/>
            <person name="Marletaz F."/>
            <person name="Cho S.J."/>
            <person name="Edsinger-Gonzales E."/>
            <person name="Havlak P."/>
            <person name="Hellsten U."/>
            <person name="Kuo D.H."/>
            <person name="Larsson T."/>
            <person name="Lv J."/>
            <person name="Arendt D."/>
            <person name="Savage R."/>
            <person name="Osoegawa K."/>
            <person name="de Jong P."/>
            <person name="Grimwood J."/>
            <person name="Chapman J.A."/>
            <person name="Shapiro H."/>
            <person name="Aerts A."/>
            <person name="Otillar R.P."/>
            <person name="Terry A.Y."/>
            <person name="Boore J.L."/>
            <person name="Grigoriev I.V."/>
            <person name="Lindberg D.R."/>
            <person name="Seaver E.C."/>
            <person name="Weisblat D.A."/>
            <person name="Putnam N.H."/>
            <person name="Rokhsar D.S."/>
        </authorList>
    </citation>
    <scope>NUCLEOTIDE SEQUENCE</scope>
    <source>
        <strain evidence="4 6">I ESC-2004</strain>
    </source>
</reference>
<evidence type="ECO:0000313" key="5">
    <source>
        <dbReference type="EnsemblMetazoa" id="CapteP211485"/>
    </source>
</evidence>
<comment type="similarity">
    <text evidence="1">Belongs to the FAM227 family.</text>
</comment>
<name>R7UAS7_CAPTE</name>